<dbReference type="EMBL" id="JAOYFB010000002">
    <property type="protein sequence ID" value="KAK4006135.1"/>
    <property type="molecule type" value="Genomic_DNA"/>
</dbReference>
<dbReference type="Proteomes" id="UP001234178">
    <property type="component" value="Unassembled WGS sequence"/>
</dbReference>
<accession>A0ABQ9YZR4</accession>
<feature type="compositionally biased region" description="Low complexity" evidence="1">
    <location>
        <begin position="104"/>
        <end position="115"/>
    </location>
</feature>
<proteinExistence type="predicted"/>
<organism evidence="2 3">
    <name type="scientific">Daphnia magna</name>
    <dbReference type="NCBI Taxonomy" id="35525"/>
    <lineage>
        <taxon>Eukaryota</taxon>
        <taxon>Metazoa</taxon>
        <taxon>Ecdysozoa</taxon>
        <taxon>Arthropoda</taxon>
        <taxon>Crustacea</taxon>
        <taxon>Branchiopoda</taxon>
        <taxon>Diplostraca</taxon>
        <taxon>Cladocera</taxon>
        <taxon>Anomopoda</taxon>
        <taxon>Daphniidae</taxon>
        <taxon>Daphnia</taxon>
    </lineage>
</organism>
<name>A0ABQ9YZR4_9CRUS</name>
<keyword evidence="3" id="KW-1185">Reference proteome</keyword>
<comment type="caution">
    <text evidence="2">The sequence shown here is derived from an EMBL/GenBank/DDBJ whole genome shotgun (WGS) entry which is preliminary data.</text>
</comment>
<feature type="region of interest" description="Disordered" evidence="1">
    <location>
        <begin position="93"/>
        <end position="115"/>
    </location>
</feature>
<evidence type="ECO:0000313" key="2">
    <source>
        <dbReference type="EMBL" id="KAK4006135.1"/>
    </source>
</evidence>
<evidence type="ECO:0000313" key="3">
    <source>
        <dbReference type="Proteomes" id="UP001234178"/>
    </source>
</evidence>
<gene>
    <name evidence="2" type="ORF">OUZ56_011290</name>
</gene>
<reference evidence="2 3" key="1">
    <citation type="journal article" date="2023" name="Nucleic Acids Res.">
        <title>The hologenome of Daphnia magna reveals possible DNA methylation and microbiome-mediated evolution of the host genome.</title>
        <authorList>
            <person name="Chaturvedi A."/>
            <person name="Li X."/>
            <person name="Dhandapani V."/>
            <person name="Marshall H."/>
            <person name="Kissane S."/>
            <person name="Cuenca-Cambronero M."/>
            <person name="Asole G."/>
            <person name="Calvet F."/>
            <person name="Ruiz-Romero M."/>
            <person name="Marangio P."/>
            <person name="Guigo R."/>
            <person name="Rago D."/>
            <person name="Mirbahai L."/>
            <person name="Eastwood N."/>
            <person name="Colbourne J.K."/>
            <person name="Zhou J."/>
            <person name="Mallon E."/>
            <person name="Orsini L."/>
        </authorList>
    </citation>
    <scope>NUCLEOTIDE SEQUENCE [LARGE SCALE GENOMIC DNA]</scope>
    <source>
        <strain evidence="2">LRV0_1</strain>
    </source>
</reference>
<sequence>MYAVLRQWQKTDSETTSSLRVRFTLHKVDGKGDSSPEVFSEEMIYSLKCVSTANYFPPCYESLLVLVRGWTSSRKRMGGSILSRLEKQAAGITTTSGDDAMGKLSGSNASSSPASLSSDLSFLELLEDGGPRTDEHLVNCFLQQQTQHIDSASDSRKIQQKFQMETNDVATRKAKGHEELTGTAGQIAIQLISCFARRNAVGRRFLHIKQFAPCIRRVPTDGTLHKIPRNLAVGFA</sequence>
<evidence type="ECO:0000256" key="1">
    <source>
        <dbReference type="SAM" id="MobiDB-lite"/>
    </source>
</evidence>
<protein>
    <submittedName>
        <fullName evidence="2">Uncharacterized protein</fullName>
    </submittedName>
</protein>